<dbReference type="Gene3D" id="3.30.420.40">
    <property type="match status" value="2"/>
</dbReference>
<protein>
    <submittedName>
        <fullName evidence="2">N-acetylglucosamine kinase-like BadF-type ATPase</fullName>
    </submittedName>
</protein>
<feature type="domain" description="ATPase BadF/BadG/BcrA/BcrD type" evidence="1">
    <location>
        <begin position="15"/>
        <end position="297"/>
    </location>
</feature>
<dbReference type="InterPro" id="IPR043129">
    <property type="entry name" value="ATPase_NBD"/>
</dbReference>
<reference evidence="2 3" key="1">
    <citation type="submission" date="2021-01" db="EMBL/GenBank/DDBJ databases">
        <title>Sequencing the genomes of 1000 actinobacteria strains.</title>
        <authorList>
            <person name="Klenk H.-P."/>
        </authorList>
    </citation>
    <scope>NUCLEOTIDE SEQUENCE [LARGE SCALE GENOMIC DNA]</scope>
    <source>
        <strain evidence="2 3">DSM 18662</strain>
    </source>
</reference>
<dbReference type="SUPFAM" id="SSF53067">
    <property type="entry name" value="Actin-like ATPase domain"/>
    <property type="match status" value="2"/>
</dbReference>
<evidence type="ECO:0000313" key="2">
    <source>
        <dbReference type="EMBL" id="MBM7797860.1"/>
    </source>
</evidence>
<dbReference type="RefSeq" id="WP_204916491.1">
    <property type="nucleotide sequence ID" value="NZ_BAAAQP010000011.1"/>
</dbReference>
<comment type="caution">
    <text evidence="2">The sequence shown here is derived from an EMBL/GenBank/DDBJ whole genome shotgun (WGS) entry which is preliminary data.</text>
</comment>
<dbReference type="InterPro" id="IPR002731">
    <property type="entry name" value="ATPase_BadF"/>
</dbReference>
<accession>A0ABS2RFT3</accession>
<keyword evidence="3" id="KW-1185">Reference proteome</keyword>
<name>A0ABS2RFT3_9ACTN</name>
<evidence type="ECO:0000259" key="1">
    <source>
        <dbReference type="Pfam" id="PF01869"/>
    </source>
</evidence>
<dbReference type="InterPro" id="IPR052519">
    <property type="entry name" value="Euk-type_GlcNAc_Kinase"/>
</dbReference>
<dbReference type="Proteomes" id="UP000704762">
    <property type="component" value="Unassembled WGS sequence"/>
</dbReference>
<dbReference type="EMBL" id="JAFBCF010000001">
    <property type="protein sequence ID" value="MBM7797860.1"/>
    <property type="molecule type" value="Genomic_DNA"/>
</dbReference>
<dbReference type="PANTHER" id="PTHR43190">
    <property type="entry name" value="N-ACETYL-D-GLUCOSAMINE KINASE"/>
    <property type="match status" value="1"/>
</dbReference>
<evidence type="ECO:0000313" key="3">
    <source>
        <dbReference type="Proteomes" id="UP000704762"/>
    </source>
</evidence>
<proteinExistence type="predicted"/>
<organism evidence="2 3">
    <name type="scientific">Microlunatus panaciterrae</name>
    <dbReference type="NCBI Taxonomy" id="400768"/>
    <lineage>
        <taxon>Bacteria</taxon>
        <taxon>Bacillati</taxon>
        <taxon>Actinomycetota</taxon>
        <taxon>Actinomycetes</taxon>
        <taxon>Propionibacteriales</taxon>
        <taxon>Propionibacteriaceae</taxon>
        <taxon>Microlunatus</taxon>
    </lineage>
</organism>
<sequence length="306" mass="31751">MIATEQSTVDNAVLVGIDVGATKTHVRVVETPAGHELLDRTVTTSGWQGQDAAARGRYVSRVLSSLGLGAGTMVALMVGAQGADSDHQALALQHELGRLVSCPVLVLNDAHLLGPAAGLSSAIGLVCGTGSIAVGLDRDGHGLYAGGLGWALGDEGGGAGLVRESVRRLLRRTHEGRTDPVLDAALCEASGVDDVTLLPDLMIRLADPIWPQWAPAVVAAFEAGSPVAAEVIRDAVDELVRLVRLIRDRGCQADTVAAAGSILRQVPAIRVPVQQRVLDELGLPMVFPTEPPVRGAVALARQLVAD</sequence>
<dbReference type="PANTHER" id="PTHR43190:SF3">
    <property type="entry name" value="N-ACETYL-D-GLUCOSAMINE KINASE"/>
    <property type="match status" value="1"/>
</dbReference>
<gene>
    <name evidence="2" type="ORF">JOE57_000781</name>
</gene>
<dbReference type="Pfam" id="PF01869">
    <property type="entry name" value="BcrAD_BadFG"/>
    <property type="match status" value="1"/>
</dbReference>